<sequence>MLSTEEGKESYGGWYLLIPYREYRVWTGKDEKKVLALMGPMSALKETCLFNFISSLFYFIAVHGSNSGGLGYLCSFPFPMSPRLNVSFCVLTELYLFGFHPNFKNKMQISYRSTVKEVQY</sequence>
<dbReference type="Proteomes" id="UP000257109">
    <property type="component" value="Unassembled WGS sequence"/>
</dbReference>
<name>A0A371HI26_MUCPR</name>
<proteinExistence type="predicted"/>
<dbReference type="AlphaFoldDB" id="A0A371HI26"/>
<comment type="caution">
    <text evidence="1">The sequence shown here is derived from an EMBL/GenBank/DDBJ whole genome shotgun (WGS) entry which is preliminary data.</text>
</comment>
<dbReference type="EMBL" id="QJKJ01002530">
    <property type="protein sequence ID" value="RDY02461.1"/>
    <property type="molecule type" value="Genomic_DNA"/>
</dbReference>
<evidence type="ECO:0000313" key="2">
    <source>
        <dbReference type="Proteomes" id="UP000257109"/>
    </source>
</evidence>
<evidence type="ECO:0000313" key="1">
    <source>
        <dbReference type="EMBL" id="RDY02461.1"/>
    </source>
</evidence>
<feature type="non-terminal residue" evidence="1">
    <location>
        <position position="1"/>
    </location>
</feature>
<protein>
    <submittedName>
        <fullName evidence="1">Uncharacterized protein</fullName>
    </submittedName>
</protein>
<organism evidence="1 2">
    <name type="scientific">Mucuna pruriens</name>
    <name type="common">Velvet bean</name>
    <name type="synonym">Dolichos pruriens</name>
    <dbReference type="NCBI Taxonomy" id="157652"/>
    <lineage>
        <taxon>Eukaryota</taxon>
        <taxon>Viridiplantae</taxon>
        <taxon>Streptophyta</taxon>
        <taxon>Embryophyta</taxon>
        <taxon>Tracheophyta</taxon>
        <taxon>Spermatophyta</taxon>
        <taxon>Magnoliopsida</taxon>
        <taxon>eudicotyledons</taxon>
        <taxon>Gunneridae</taxon>
        <taxon>Pentapetalae</taxon>
        <taxon>rosids</taxon>
        <taxon>fabids</taxon>
        <taxon>Fabales</taxon>
        <taxon>Fabaceae</taxon>
        <taxon>Papilionoideae</taxon>
        <taxon>50 kb inversion clade</taxon>
        <taxon>NPAAA clade</taxon>
        <taxon>indigoferoid/millettioid clade</taxon>
        <taxon>Phaseoleae</taxon>
        <taxon>Mucuna</taxon>
    </lineage>
</organism>
<keyword evidence="2" id="KW-1185">Reference proteome</keyword>
<reference evidence="1" key="1">
    <citation type="submission" date="2018-05" db="EMBL/GenBank/DDBJ databases">
        <title>Draft genome of Mucuna pruriens seed.</title>
        <authorList>
            <person name="Nnadi N.E."/>
            <person name="Vos R."/>
            <person name="Hasami M.H."/>
            <person name="Devisetty U.K."/>
            <person name="Aguiy J.C."/>
        </authorList>
    </citation>
    <scope>NUCLEOTIDE SEQUENCE [LARGE SCALE GENOMIC DNA]</scope>
    <source>
        <strain evidence="1">JCA_2017</strain>
    </source>
</reference>
<gene>
    <name evidence="1" type="ORF">CR513_14079</name>
</gene>
<accession>A0A371HI26</accession>